<keyword evidence="2" id="KW-0418">Kinase</keyword>
<sequence length="530" mass="62275">MKEEEIIASLSHSYFNHLLRDVQPFLEYFETLVLQEFQKQQLKNVDSEVVERLFFMACLHSSDIYLPFNFNPFEHGSKNLKSFEKLNLKKYEWLTDIRPFGSKSKQGVVNKTLIFDNLYIVVKKAKTSKFDEITLRDFCVGINLNKIINEAPFFVRTLGCFVSKNQFHIATEFIDGINLKVFIQNKKNHFTTFLNIFFQILLGLEVAQNKLNFAHYDLHTDNVILVPQKDSLEISLYGYNYIIKHAQKPVIIDFGLSSVHTKGQTLGQKSLETKGIHPHLSPGYDIYVFLLFCLDIAQSSNMSIFKGITDLLLFFKVETNLSMDLLTNNHIKCLHKGVSKCIPFKFIQYLLQNYSSYLDVDVEPKKNNDKCLGTKPLFLKLKEVLDVNDELELTPKFQLEKGFIRSLVENIKIYYWYTNKINLTQSQIKKLIEVDTFNLQNLIDDLNLKIFKKGKQEPSITIEQKKFFFIALDYYYLILELELHYQYPFYKSWINDFKNTLVFKNIFKQLGDVLYDERLKRLKNSNEESK</sequence>
<gene>
    <name evidence="2" type="primary">124L</name>
    <name evidence="2" type="ORF">IIV25_124L</name>
</gene>
<dbReference type="InterPro" id="IPR000719">
    <property type="entry name" value="Prot_kinase_dom"/>
</dbReference>
<accession>W8W1L0</accession>
<dbReference type="GeneID" id="18501496"/>
<dbReference type="Gene3D" id="1.10.510.10">
    <property type="entry name" value="Transferase(Phosphotransferase) domain 1"/>
    <property type="match status" value="1"/>
</dbReference>
<dbReference type="PANTHER" id="PTHR24419:SF18">
    <property type="entry name" value="SERINE_THREONINE-PROTEIN KINASE HASPIN"/>
    <property type="match status" value="1"/>
</dbReference>
<dbReference type="PANTHER" id="PTHR24419">
    <property type="entry name" value="INTERLEUKIN-1 RECEPTOR-ASSOCIATED KINASE"/>
    <property type="match status" value="1"/>
</dbReference>
<dbReference type="RefSeq" id="YP_009010657.1">
    <property type="nucleotide sequence ID" value="NC_023613.1"/>
</dbReference>
<dbReference type="SMART" id="SM00220">
    <property type="entry name" value="S_TKc"/>
    <property type="match status" value="1"/>
</dbReference>
<dbReference type="InterPro" id="IPR011009">
    <property type="entry name" value="Kinase-like_dom_sf"/>
</dbReference>
<dbReference type="Proteomes" id="UP000097612">
    <property type="component" value="Segment"/>
</dbReference>
<organism evidence="2 3">
    <name type="scientific">Invertebrate iridovirus 25</name>
    <dbReference type="NCBI Taxonomy" id="1301280"/>
    <lineage>
        <taxon>Viruses</taxon>
        <taxon>Varidnaviria</taxon>
        <taxon>Bamfordvirae</taxon>
        <taxon>Nucleocytoviricota</taxon>
        <taxon>Megaviricetes</taxon>
        <taxon>Pimascovirales</taxon>
        <taxon>Pimascovirales incertae sedis</taxon>
        <taxon>Iridoviridae</taxon>
        <taxon>Betairidovirinae</taxon>
        <taxon>Chloriridovirus</taxon>
        <taxon>Chloriridovirus simulium2</taxon>
    </lineage>
</organism>
<dbReference type="EMBL" id="HF920635">
    <property type="protein sequence ID" value="CCV02142.1"/>
    <property type="molecule type" value="Genomic_DNA"/>
</dbReference>
<keyword evidence="3" id="KW-1185">Reference proteome</keyword>
<dbReference type="GO" id="GO:0072354">
    <property type="term" value="F:histone H3T3 kinase activity"/>
    <property type="evidence" value="ECO:0007669"/>
    <property type="project" value="TreeGrafter"/>
</dbReference>
<evidence type="ECO:0000313" key="2">
    <source>
        <dbReference type="EMBL" id="CCV02142.1"/>
    </source>
</evidence>
<name>W8W1L0_9VIRU</name>
<protein>
    <submittedName>
        <fullName evidence="2">Tyrosine kinase</fullName>
    </submittedName>
</protein>
<keyword evidence="2" id="KW-0808">Transferase</keyword>
<dbReference type="SUPFAM" id="SSF56112">
    <property type="entry name" value="Protein kinase-like (PK-like)"/>
    <property type="match status" value="1"/>
</dbReference>
<proteinExistence type="predicted"/>
<reference evidence="2 3" key="1">
    <citation type="journal article" date="2013" name="Arch. Virol.">
        <title>Complete genome sequence of invertebrate iridovirus IIV-25 isolated from a blackfly larva.</title>
        <authorList>
            <person name="Piegu B."/>
            <person name="Guizard S."/>
            <person name="Spears T."/>
            <person name="Cruaud C."/>
            <person name="Couloux A."/>
            <person name="Bideshi D.K."/>
            <person name="Federici B.A."/>
            <person name="Bigot Y."/>
        </authorList>
    </citation>
    <scope>NUCLEOTIDE SEQUENCE [LARGE SCALE GENOMIC DNA]</scope>
</reference>
<evidence type="ECO:0000259" key="1">
    <source>
        <dbReference type="PROSITE" id="PS50011"/>
    </source>
</evidence>
<dbReference type="PROSITE" id="PS50011">
    <property type="entry name" value="PROTEIN_KINASE_DOM"/>
    <property type="match status" value="1"/>
</dbReference>
<feature type="domain" description="Protein kinase" evidence="1">
    <location>
        <begin position="94"/>
        <end position="404"/>
    </location>
</feature>
<dbReference type="KEGG" id="vg:18501496"/>
<dbReference type="GO" id="GO:0035556">
    <property type="term" value="P:intracellular signal transduction"/>
    <property type="evidence" value="ECO:0007669"/>
    <property type="project" value="TreeGrafter"/>
</dbReference>
<dbReference type="GO" id="GO:0005524">
    <property type="term" value="F:ATP binding"/>
    <property type="evidence" value="ECO:0007669"/>
    <property type="project" value="InterPro"/>
</dbReference>
<dbReference type="OrthoDB" id="5288at10239"/>
<dbReference type="Pfam" id="PF00069">
    <property type="entry name" value="Pkinase"/>
    <property type="match status" value="1"/>
</dbReference>
<evidence type="ECO:0000313" key="3">
    <source>
        <dbReference type="Proteomes" id="UP000097612"/>
    </source>
</evidence>